<evidence type="ECO:0000313" key="2">
    <source>
        <dbReference type="EMBL" id="CAI2387796.1"/>
    </source>
</evidence>
<evidence type="ECO:0000256" key="1">
    <source>
        <dbReference type="SAM" id="MobiDB-lite"/>
    </source>
</evidence>
<evidence type="ECO:0000313" key="3">
    <source>
        <dbReference type="Proteomes" id="UP001295684"/>
    </source>
</evidence>
<accession>A0AAD1YBM5</accession>
<keyword evidence="3" id="KW-1185">Reference proteome</keyword>
<gene>
    <name evidence="2" type="ORF">ECRASSUSDP1_LOCUS29430</name>
</gene>
<sequence>MAASSVINNPSEASLKIWEGSDQDIEEEECYPQVPKHTNQFRNLLRYNKGRANRDDFQEDSCIHPGYRHKNLRCSRGELDTRGSKQQIKRRPKRKLKDFKPNTYDSKACATWRVLHLREKDSKLLRKVPSNEILKVLLI</sequence>
<organism evidence="2 3">
    <name type="scientific">Euplotes crassus</name>
    <dbReference type="NCBI Taxonomy" id="5936"/>
    <lineage>
        <taxon>Eukaryota</taxon>
        <taxon>Sar</taxon>
        <taxon>Alveolata</taxon>
        <taxon>Ciliophora</taxon>
        <taxon>Intramacronucleata</taxon>
        <taxon>Spirotrichea</taxon>
        <taxon>Hypotrichia</taxon>
        <taxon>Euplotida</taxon>
        <taxon>Euplotidae</taxon>
        <taxon>Moneuplotes</taxon>
    </lineage>
</organism>
<dbReference type="EMBL" id="CAMPGE010030281">
    <property type="protein sequence ID" value="CAI2387796.1"/>
    <property type="molecule type" value="Genomic_DNA"/>
</dbReference>
<reference evidence="2" key="1">
    <citation type="submission" date="2023-07" db="EMBL/GenBank/DDBJ databases">
        <authorList>
            <consortium name="AG Swart"/>
            <person name="Singh M."/>
            <person name="Singh A."/>
            <person name="Seah K."/>
            <person name="Emmerich C."/>
        </authorList>
    </citation>
    <scope>NUCLEOTIDE SEQUENCE</scope>
    <source>
        <strain evidence="2">DP1</strain>
    </source>
</reference>
<dbReference type="AlphaFoldDB" id="A0AAD1YBM5"/>
<name>A0AAD1YBM5_EUPCR</name>
<proteinExistence type="predicted"/>
<feature type="region of interest" description="Disordered" evidence="1">
    <location>
        <begin position="75"/>
        <end position="95"/>
    </location>
</feature>
<protein>
    <submittedName>
        <fullName evidence="2">Uncharacterized protein</fullName>
    </submittedName>
</protein>
<comment type="caution">
    <text evidence="2">The sequence shown here is derived from an EMBL/GenBank/DDBJ whole genome shotgun (WGS) entry which is preliminary data.</text>
</comment>
<dbReference type="Proteomes" id="UP001295684">
    <property type="component" value="Unassembled WGS sequence"/>
</dbReference>